<keyword evidence="3" id="KW-0233">DNA recombination</keyword>
<dbReference type="PANTHER" id="PTHR30349:SF81">
    <property type="entry name" value="TYROSINE RECOMBINASE XERC"/>
    <property type="match status" value="1"/>
</dbReference>
<dbReference type="SUPFAM" id="SSF56349">
    <property type="entry name" value="DNA breaking-rejoining enzymes"/>
    <property type="match status" value="1"/>
</dbReference>
<evidence type="ECO:0000256" key="2">
    <source>
        <dbReference type="ARBA" id="ARBA00023125"/>
    </source>
</evidence>
<dbReference type="CDD" id="cd00798">
    <property type="entry name" value="INT_XerDC_C"/>
    <property type="match status" value="1"/>
</dbReference>
<dbReference type="InterPro" id="IPR011010">
    <property type="entry name" value="DNA_brk_join_enz"/>
</dbReference>
<dbReference type="InterPro" id="IPR044068">
    <property type="entry name" value="CB"/>
</dbReference>
<dbReference type="InterPro" id="IPR002104">
    <property type="entry name" value="Integrase_catalytic"/>
</dbReference>
<feature type="domain" description="Tyr recombinase" evidence="5">
    <location>
        <begin position="111"/>
        <end position="296"/>
    </location>
</feature>
<sequence>MQAQIEQFLEHLVTVRQSTVNTTVAYQNDLNQFLTFLQENDEPGGPLEEWSQLDGPTLTRYLEHLKNQDYASATVARKVASVKGFLQYLFKERLIPADLSRHLTSPKVKKNLPRPLEPEDIEKLLAAPTTQRRSPKTLRDKALLELLYATGMRVSELVSLDVDSVDLAEGTVTCGENGRRIRTVPIYPGAVQALEQYLEEGRIHLLINSDEPALFLNMRGQRLTRQGLWLIIKQYVKAVGIADTVTPHSLRHSFAAHLLNAGVELSEVQARLGHASPTTTQVYRQLGGENGHQLIVDGRVVPVPTQAEASAPSEPKVSHQSPGD</sequence>
<name>A0A540VI98_9CHLR</name>
<evidence type="ECO:0000259" key="5">
    <source>
        <dbReference type="PROSITE" id="PS51898"/>
    </source>
</evidence>
<dbReference type="InterPro" id="IPR010998">
    <property type="entry name" value="Integrase_recombinase_N"/>
</dbReference>
<dbReference type="GO" id="GO:0006310">
    <property type="term" value="P:DNA recombination"/>
    <property type="evidence" value="ECO:0007669"/>
    <property type="project" value="UniProtKB-KW"/>
</dbReference>
<dbReference type="EMBL" id="VIGC01000008">
    <property type="protein sequence ID" value="TQE96411.1"/>
    <property type="molecule type" value="Genomic_DNA"/>
</dbReference>
<gene>
    <name evidence="7" type="ORF">FKZ61_07945</name>
</gene>
<evidence type="ECO:0000313" key="8">
    <source>
        <dbReference type="Proteomes" id="UP000317371"/>
    </source>
</evidence>
<dbReference type="InterPro" id="IPR013762">
    <property type="entry name" value="Integrase-like_cat_sf"/>
</dbReference>
<dbReference type="Gene3D" id="1.10.443.10">
    <property type="entry name" value="Intergrase catalytic core"/>
    <property type="match status" value="1"/>
</dbReference>
<dbReference type="InterPro" id="IPR004107">
    <property type="entry name" value="Integrase_SAM-like_N"/>
</dbReference>
<reference evidence="7 8" key="1">
    <citation type="submission" date="2019-06" db="EMBL/GenBank/DDBJ databases">
        <title>Genome sequence of Litorilinea aerophila BAA-2444.</title>
        <authorList>
            <person name="Maclea K.S."/>
            <person name="Maurais E.G."/>
            <person name="Iannazzi L.C."/>
        </authorList>
    </citation>
    <scope>NUCLEOTIDE SEQUENCE [LARGE SCALE GENOMIC DNA]</scope>
    <source>
        <strain evidence="7 8">ATCC BAA-2444</strain>
    </source>
</reference>
<dbReference type="SUPFAM" id="SSF47823">
    <property type="entry name" value="lambda integrase-like, N-terminal domain"/>
    <property type="match status" value="1"/>
</dbReference>
<evidence type="ECO:0000256" key="1">
    <source>
        <dbReference type="ARBA" id="ARBA00022908"/>
    </source>
</evidence>
<organism evidence="7 8">
    <name type="scientific">Litorilinea aerophila</name>
    <dbReference type="NCBI Taxonomy" id="1204385"/>
    <lineage>
        <taxon>Bacteria</taxon>
        <taxon>Bacillati</taxon>
        <taxon>Chloroflexota</taxon>
        <taxon>Caldilineae</taxon>
        <taxon>Caldilineales</taxon>
        <taxon>Caldilineaceae</taxon>
        <taxon>Litorilinea</taxon>
    </lineage>
</organism>
<protein>
    <submittedName>
        <fullName evidence="7">Tyrosine-type recombinase/integrase</fullName>
    </submittedName>
</protein>
<evidence type="ECO:0000259" key="6">
    <source>
        <dbReference type="PROSITE" id="PS51900"/>
    </source>
</evidence>
<dbReference type="PROSITE" id="PS51900">
    <property type="entry name" value="CB"/>
    <property type="match status" value="1"/>
</dbReference>
<feature type="domain" description="Core-binding (CB)" evidence="6">
    <location>
        <begin position="1"/>
        <end position="90"/>
    </location>
</feature>
<dbReference type="GO" id="GO:0003677">
    <property type="term" value="F:DNA binding"/>
    <property type="evidence" value="ECO:0007669"/>
    <property type="project" value="UniProtKB-UniRule"/>
</dbReference>
<dbReference type="Proteomes" id="UP000317371">
    <property type="component" value="Unassembled WGS sequence"/>
</dbReference>
<accession>A0A540VI98</accession>
<comment type="caution">
    <text evidence="7">The sequence shown here is derived from an EMBL/GenBank/DDBJ whole genome shotgun (WGS) entry which is preliminary data.</text>
</comment>
<keyword evidence="2 4" id="KW-0238">DNA-binding</keyword>
<evidence type="ECO:0000256" key="4">
    <source>
        <dbReference type="PROSITE-ProRule" id="PRU01248"/>
    </source>
</evidence>
<dbReference type="FunCoup" id="A0A540VI98">
    <property type="interactions" value="342"/>
</dbReference>
<evidence type="ECO:0000313" key="7">
    <source>
        <dbReference type="EMBL" id="TQE96411.1"/>
    </source>
</evidence>
<dbReference type="Gene3D" id="1.10.150.130">
    <property type="match status" value="1"/>
</dbReference>
<dbReference type="PANTHER" id="PTHR30349">
    <property type="entry name" value="PHAGE INTEGRASE-RELATED"/>
    <property type="match status" value="1"/>
</dbReference>
<dbReference type="AlphaFoldDB" id="A0A540VI98"/>
<dbReference type="Pfam" id="PF02899">
    <property type="entry name" value="Phage_int_SAM_1"/>
    <property type="match status" value="1"/>
</dbReference>
<dbReference type="PROSITE" id="PS51898">
    <property type="entry name" value="TYR_RECOMBINASE"/>
    <property type="match status" value="1"/>
</dbReference>
<evidence type="ECO:0000256" key="3">
    <source>
        <dbReference type="ARBA" id="ARBA00023172"/>
    </source>
</evidence>
<keyword evidence="8" id="KW-1185">Reference proteome</keyword>
<dbReference type="InterPro" id="IPR050090">
    <property type="entry name" value="Tyrosine_recombinase_XerCD"/>
</dbReference>
<keyword evidence="1" id="KW-0229">DNA integration</keyword>
<dbReference type="OrthoDB" id="9785687at2"/>
<proteinExistence type="predicted"/>
<dbReference type="InParanoid" id="A0A540VI98"/>
<dbReference type="RefSeq" id="WP_141609556.1">
    <property type="nucleotide sequence ID" value="NZ_VIGC02000008.1"/>
</dbReference>
<dbReference type="Pfam" id="PF00589">
    <property type="entry name" value="Phage_integrase"/>
    <property type="match status" value="1"/>
</dbReference>
<dbReference type="GO" id="GO:0015074">
    <property type="term" value="P:DNA integration"/>
    <property type="evidence" value="ECO:0007669"/>
    <property type="project" value="UniProtKB-KW"/>
</dbReference>